<evidence type="ECO:0000256" key="11">
    <source>
        <dbReference type="ARBA" id="ARBA00023136"/>
    </source>
</evidence>
<evidence type="ECO:0000256" key="16">
    <source>
        <dbReference type="RuleBase" id="RU003357"/>
    </source>
</evidence>
<dbReference type="Gene3D" id="2.40.170.20">
    <property type="entry name" value="TonB-dependent receptor, beta-barrel domain"/>
    <property type="match status" value="1"/>
</dbReference>
<dbReference type="InterPro" id="IPR000531">
    <property type="entry name" value="Beta-barrel_TonB"/>
</dbReference>
<keyword evidence="9" id="KW-0406">Ion transport</keyword>
<keyword evidence="3 14" id="KW-0813">Transport</keyword>
<evidence type="ECO:0000256" key="10">
    <source>
        <dbReference type="ARBA" id="ARBA00023077"/>
    </source>
</evidence>
<keyword evidence="6 14" id="KW-0812">Transmembrane</keyword>
<accession>A0ABT8SP00</accession>
<feature type="short sequence motif" description="TonB C-terminal box" evidence="15">
    <location>
        <begin position="682"/>
        <end position="699"/>
    </location>
</feature>
<dbReference type="InterPro" id="IPR012910">
    <property type="entry name" value="Plug_dom"/>
</dbReference>
<proteinExistence type="inferred from homology"/>
<evidence type="ECO:0000256" key="3">
    <source>
        <dbReference type="ARBA" id="ARBA00022448"/>
    </source>
</evidence>
<organism evidence="19 20">
    <name type="scientific">Peiella sedimenti</name>
    <dbReference type="NCBI Taxonomy" id="3061083"/>
    <lineage>
        <taxon>Bacteria</taxon>
        <taxon>Pseudomonadati</taxon>
        <taxon>Pseudomonadota</taxon>
        <taxon>Alphaproteobacteria</taxon>
        <taxon>Caulobacterales</taxon>
        <taxon>Caulobacteraceae</taxon>
        <taxon>Peiella</taxon>
    </lineage>
</organism>
<evidence type="ECO:0000256" key="5">
    <source>
        <dbReference type="ARBA" id="ARBA00022496"/>
    </source>
</evidence>
<dbReference type="NCBIfam" id="TIGR01783">
    <property type="entry name" value="TonB-siderophor"/>
    <property type="match status" value="1"/>
</dbReference>
<evidence type="ECO:0000256" key="15">
    <source>
        <dbReference type="PROSITE-ProRule" id="PRU10144"/>
    </source>
</evidence>
<dbReference type="Proteomes" id="UP001169063">
    <property type="component" value="Unassembled WGS sequence"/>
</dbReference>
<keyword evidence="20" id="KW-1185">Reference proteome</keyword>
<dbReference type="PROSITE" id="PS01156">
    <property type="entry name" value="TONB_DEPENDENT_REC_2"/>
    <property type="match status" value="1"/>
</dbReference>
<keyword evidence="4 14" id="KW-1134">Transmembrane beta strand</keyword>
<evidence type="ECO:0000256" key="14">
    <source>
        <dbReference type="PROSITE-ProRule" id="PRU01360"/>
    </source>
</evidence>
<dbReference type="Pfam" id="PF07715">
    <property type="entry name" value="Plug"/>
    <property type="match status" value="1"/>
</dbReference>
<keyword evidence="5" id="KW-0410">Iron transport</keyword>
<dbReference type="InterPro" id="IPR037066">
    <property type="entry name" value="Plug_dom_sf"/>
</dbReference>
<protein>
    <submittedName>
        <fullName evidence="19">TonB-dependent siderophore receptor</fullName>
    </submittedName>
</protein>
<evidence type="ECO:0000313" key="19">
    <source>
        <dbReference type="EMBL" id="MDO1560306.1"/>
    </source>
</evidence>
<comment type="subcellular location">
    <subcellularLocation>
        <location evidence="1 14">Cell outer membrane</location>
        <topology evidence="1 14">Multi-pass membrane protein</topology>
    </subcellularLocation>
</comment>
<evidence type="ECO:0000256" key="9">
    <source>
        <dbReference type="ARBA" id="ARBA00023065"/>
    </source>
</evidence>
<dbReference type="SUPFAM" id="SSF56935">
    <property type="entry name" value="Porins"/>
    <property type="match status" value="1"/>
</dbReference>
<dbReference type="Pfam" id="PF00593">
    <property type="entry name" value="TonB_dep_Rec_b-barrel"/>
    <property type="match status" value="1"/>
</dbReference>
<dbReference type="EMBL" id="JAUKTR010000006">
    <property type="protein sequence ID" value="MDO1560306.1"/>
    <property type="molecule type" value="Genomic_DNA"/>
</dbReference>
<evidence type="ECO:0000259" key="17">
    <source>
        <dbReference type="Pfam" id="PF00593"/>
    </source>
</evidence>
<dbReference type="Gene3D" id="2.170.130.10">
    <property type="entry name" value="TonB-dependent receptor, plug domain"/>
    <property type="match status" value="1"/>
</dbReference>
<sequence length="699" mass="76263">MNPAYPLFAALLAPVTYADQGVAEAEGPSTPVAEVTVYGRARAEGYGVESTATATRTDTALEDTPQSVAIVTRAAIEDQAMDSMADVVRYVPGVTMGQGEGHRDAPTIRGQATTADFFTDGVRDDVQYYRDVYNLERVEVLRGPNAMIFGRGGGGGVINRVTKTPFSSVERGLSVELGSFDHRRATLDLNQPLGAMASGRLNLVIEDSGSYRDHVGVERWGINPTVAFTPSEQLSFVLSYEHFEDERTVDRGVPSYLGRPLETDVSTFFGDPDLSYSTADVDWLSGAVQWVGSNGLIIRNRTVLAAYDKFYQNVYPGAVGGGGSTVSISAYNNLTSRENLFTQTDFILETQTGSIGHRLLAGVELGRQDTRNFRETGYFGGTATSITVPVASPTLSGMVVDFRQSASDADNDGEASILGLYVQDQIQLNPQWQVVAGLRFDSFGLDLTNNRTGDRFERTDEMVSPRLGVIYQPTEALSFYGSYARSFLPASGDQFASLSASNLSLEPEEFINHELGARWEPVEGLMLSAALYRLERSNTTARDPLDPALIVQTGEQRTEGLELGLSGQITERWEIMGGYAWQDAKITSDTTAAPAGRTVPLVPEHSASLWNRYQFDPRWAAGLGIIHQGQVFAGIDNAVVLPSFTRVDAAVFYDVSRRIRVQANVENLFDERYWSTAHSNNNITPGSPRALRVSLTARF</sequence>
<evidence type="ECO:0000256" key="12">
    <source>
        <dbReference type="ARBA" id="ARBA00023170"/>
    </source>
</evidence>
<evidence type="ECO:0000256" key="8">
    <source>
        <dbReference type="ARBA" id="ARBA00023004"/>
    </source>
</evidence>
<keyword evidence="8" id="KW-0408">Iron</keyword>
<comment type="caution">
    <text evidence="19">The sequence shown here is derived from an EMBL/GenBank/DDBJ whole genome shotgun (WGS) entry which is preliminary data.</text>
</comment>
<keyword evidence="11 14" id="KW-0472">Membrane</keyword>
<feature type="domain" description="TonB-dependent receptor plug" evidence="18">
    <location>
        <begin position="61"/>
        <end position="157"/>
    </location>
</feature>
<dbReference type="PROSITE" id="PS52016">
    <property type="entry name" value="TONB_DEPENDENT_REC_3"/>
    <property type="match status" value="1"/>
</dbReference>
<dbReference type="InterPro" id="IPR010917">
    <property type="entry name" value="TonB_rcpt_CS"/>
</dbReference>
<name>A0ABT8SP00_9CAUL</name>
<evidence type="ECO:0000256" key="6">
    <source>
        <dbReference type="ARBA" id="ARBA00022692"/>
    </source>
</evidence>
<evidence type="ECO:0000256" key="2">
    <source>
        <dbReference type="ARBA" id="ARBA00009810"/>
    </source>
</evidence>
<dbReference type="PANTHER" id="PTHR32552:SF68">
    <property type="entry name" value="FERRICHROME OUTER MEMBRANE TRANSPORTER_PHAGE RECEPTOR"/>
    <property type="match status" value="1"/>
</dbReference>
<evidence type="ECO:0000256" key="4">
    <source>
        <dbReference type="ARBA" id="ARBA00022452"/>
    </source>
</evidence>
<evidence type="ECO:0000259" key="18">
    <source>
        <dbReference type="Pfam" id="PF07715"/>
    </source>
</evidence>
<comment type="similarity">
    <text evidence="2 14 16">Belongs to the TonB-dependent receptor family.</text>
</comment>
<dbReference type="CDD" id="cd01347">
    <property type="entry name" value="ligand_gated_channel"/>
    <property type="match status" value="1"/>
</dbReference>
<evidence type="ECO:0000256" key="1">
    <source>
        <dbReference type="ARBA" id="ARBA00004571"/>
    </source>
</evidence>
<dbReference type="InterPro" id="IPR010105">
    <property type="entry name" value="TonB_sidphr_rcpt"/>
</dbReference>
<evidence type="ECO:0000256" key="7">
    <source>
        <dbReference type="ARBA" id="ARBA00022729"/>
    </source>
</evidence>
<dbReference type="InterPro" id="IPR039426">
    <property type="entry name" value="TonB-dep_rcpt-like"/>
</dbReference>
<dbReference type="InterPro" id="IPR036942">
    <property type="entry name" value="Beta-barrel_TonB_sf"/>
</dbReference>
<evidence type="ECO:0000313" key="20">
    <source>
        <dbReference type="Proteomes" id="UP001169063"/>
    </source>
</evidence>
<feature type="domain" description="TonB-dependent receptor-like beta-barrel" evidence="17">
    <location>
        <begin position="246"/>
        <end position="668"/>
    </location>
</feature>
<keyword evidence="12 19" id="KW-0675">Receptor</keyword>
<keyword evidence="13 14" id="KW-0998">Cell outer membrane</keyword>
<dbReference type="RefSeq" id="WP_302110738.1">
    <property type="nucleotide sequence ID" value="NZ_JAUKTR010000006.1"/>
</dbReference>
<gene>
    <name evidence="19" type="ORF">Q0812_12790</name>
</gene>
<evidence type="ECO:0000256" key="13">
    <source>
        <dbReference type="ARBA" id="ARBA00023237"/>
    </source>
</evidence>
<reference evidence="19" key="1">
    <citation type="submission" date="2023-07" db="EMBL/GenBank/DDBJ databases">
        <title>Brevundimonas soil sp. nov., isolated from the soil of chemical plant.</title>
        <authorList>
            <person name="Wu N."/>
        </authorList>
    </citation>
    <scope>NUCLEOTIDE SEQUENCE</scope>
    <source>
        <strain evidence="19">XZ-24</strain>
    </source>
</reference>
<dbReference type="PANTHER" id="PTHR32552">
    <property type="entry name" value="FERRICHROME IRON RECEPTOR-RELATED"/>
    <property type="match status" value="1"/>
</dbReference>
<keyword evidence="10 16" id="KW-0798">TonB box</keyword>
<keyword evidence="7" id="KW-0732">Signal</keyword>